<name>A0A6A6SU90_9PLEO</name>
<feature type="non-terminal residue" evidence="1">
    <location>
        <position position="1"/>
    </location>
</feature>
<dbReference type="OrthoDB" id="2426396at2759"/>
<dbReference type="EMBL" id="MU004429">
    <property type="protein sequence ID" value="KAF2651325.1"/>
    <property type="molecule type" value="Genomic_DNA"/>
</dbReference>
<feature type="non-terminal residue" evidence="1">
    <location>
        <position position="202"/>
    </location>
</feature>
<proteinExistence type="predicted"/>
<gene>
    <name evidence="1" type="ORF">K491DRAFT_553538</name>
</gene>
<dbReference type="PANTHER" id="PTHR39599">
    <property type="entry name" value="GPI-ANCHORED PROTEIN (EUROFUNG)-RELATED-RELATED"/>
    <property type="match status" value="1"/>
</dbReference>
<keyword evidence="2" id="KW-1185">Reference proteome</keyword>
<dbReference type="Proteomes" id="UP000799324">
    <property type="component" value="Unassembled WGS sequence"/>
</dbReference>
<dbReference type="AlphaFoldDB" id="A0A6A6SU90"/>
<organism evidence="1 2">
    <name type="scientific">Lophiostoma macrostomum CBS 122681</name>
    <dbReference type="NCBI Taxonomy" id="1314788"/>
    <lineage>
        <taxon>Eukaryota</taxon>
        <taxon>Fungi</taxon>
        <taxon>Dikarya</taxon>
        <taxon>Ascomycota</taxon>
        <taxon>Pezizomycotina</taxon>
        <taxon>Dothideomycetes</taxon>
        <taxon>Pleosporomycetidae</taxon>
        <taxon>Pleosporales</taxon>
        <taxon>Lophiostomataceae</taxon>
        <taxon>Lophiostoma</taxon>
    </lineage>
</organism>
<dbReference type="PANTHER" id="PTHR39599:SF1">
    <property type="entry name" value="GPI-ANCHORED PROTEIN (EUROFUNG)"/>
    <property type="match status" value="1"/>
</dbReference>
<reference evidence="1" key="1">
    <citation type="journal article" date="2020" name="Stud. Mycol.">
        <title>101 Dothideomycetes genomes: a test case for predicting lifestyles and emergence of pathogens.</title>
        <authorList>
            <person name="Haridas S."/>
            <person name="Albert R."/>
            <person name="Binder M."/>
            <person name="Bloem J."/>
            <person name="Labutti K."/>
            <person name="Salamov A."/>
            <person name="Andreopoulos B."/>
            <person name="Baker S."/>
            <person name="Barry K."/>
            <person name="Bills G."/>
            <person name="Bluhm B."/>
            <person name="Cannon C."/>
            <person name="Castanera R."/>
            <person name="Culley D."/>
            <person name="Daum C."/>
            <person name="Ezra D."/>
            <person name="Gonzalez J."/>
            <person name="Henrissat B."/>
            <person name="Kuo A."/>
            <person name="Liang C."/>
            <person name="Lipzen A."/>
            <person name="Lutzoni F."/>
            <person name="Magnuson J."/>
            <person name="Mondo S."/>
            <person name="Nolan M."/>
            <person name="Ohm R."/>
            <person name="Pangilinan J."/>
            <person name="Park H.-J."/>
            <person name="Ramirez L."/>
            <person name="Alfaro M."/>
            <person name="Sun H."/>
            <person name="Tritt A."/>
            <person name="Yoshinaga Y."/>
            <person name="Zwiers L.-H."/>
            <person name="Turgeon B."/>
            <person name="Goodwin S."/>
            <person name="Spatafora J."/>
            <person name="Crous P."/>
            <person name="Grigoriev I."/>
        </authorList>
    </citation>
    <scope>NUCLEOTIDE SEQUENCE</scope>
    <source>
        <strain evidence="1">CBS 122681</strain>
    </source>
</reference>
<evidence type="ECO:0000313" key="2">
    <source>
        <dbReference type="Proteomes" id="UP000799324"/>
    </source>
</evidence>
<protein>
    <submittedName>
        <fullName evidence="1">Uncharacterized protein</fullName>
    </submittedName>
</protein>
<sequence>LLSLLLPVLCYARPNADPEAQPEPDAAAEPQTYQNNFSGAIYIVYPDGQAVAAGTNMCPNTASGSCSNAGYPSWCCPASYSCAAPQGSNGLIGCCPNGNTCGGAVNVASVTTITVQAVQPTSVVYVAPTTSLVVVGQATSAVQYQGGFCSTLTASGPGLPTTRQGACGVILVVNQGPFNFKALGYGTGAILFGLHLALRRMF</sequence>
<evidence type="ECO:0000313" key="1">
    <source>
        <dbReference type="EMBL" id="KAF2651325.1"/>
    </source>
</evidence>
<accession>A0A6A6SU90</accession>